<dbReference type="Gene3D" id="1.10.8.60">
    <property type="match status" value="1"/>
</dbReference>
<feature type="region of interest" description="Disordered" evidence="3">
    <location>
        <begin position="153"/>
        <end position="188"/>
    </location>
</feature>
<dbReference type="NCBIfam" id="TIGR00382">
    <property type="entry name" value="clpX"/>
    <property type="match status" value="1"/>
</dbReference>
<keyword evidence="1" id="KW-0547">Nucleotide-binding</keyword>
<protein>
    <submittedName>
        <fullName evidence="6">Uncharacterized protein</fullName>
    </submittedName>
</protein>
<comment type="caution">
    <text evidence="6">The sequence shown here is derived from an EMBL/GenBank/DDBJ whole genome shotgun (WGS) entry which is preliminary data.</text>
</comment>
<evidence type="ECO:0000259" key="4">
    <source>
        <dbReference type="SMART" id="SM00382"/>
    </source>
</evidence>
<dbReference type="InterPro" id="IPR027417">
    <property type="entry name" value="P-loop_NTPase"/>
</dbReference>
<gene>
    <name evidence="6" type="ORF">PIB30_033372</name>
</gene>
<dbReference type="PANTHER" id="PTHR48102:SF7">
    <property type="entry name" value="ATP-DEPENDENT CLP PROTEASE ATP-BINDING SUBUNIT CLPX-LIKE, MITOCHONDRIAL"/>
    <property type="match status" value="1"/>
</dbReference>
<feature type="compositionally biased region" description="Low complexity" evidence="3">
    <location>
        <begin position="170"/>
        <end position="179"/>
    </location>
</feature>
<dbReference type="EMBL" id="JASCZI010241806">
    <property type="protein sequence ID" value="MED6207178.1"/>
    <property type="molecule type" value="Genomic_DNA"/>
</dbReference>
<evidence type="ECO:0000259" key="5">
    <source>
        <dbReference type="SMART" id="SM01086"/>
    </source>
</evidence>
<dbReference type="SUPFAM" id="SSF52540">
    <property type="entry name" value="P-loop containing nucleoside triphosphate hydrolases"/>
    <property type="match status" value="1"/>
</dbReference>
<name>A0ABU6YD57_9FABA</name>
<evidence type="ECO:0000256" key="2">
    <source>
        <dbReference type="ARBA" id="ARBA00022840"/>
    </source>
</evidence>
<dbReference type="SMART" id="SM00382">
    <property type="entry name" value="AAA"/>
    <property type="match status" value="1"/>
</dbReference>
<dbReference type="Proteomes" id="UP001341840">
    <property type="component" value="Unassembled WGS sequence"/>
</dbReference>
<reference evidence="6 7" key="1">
    <citation type="journal article" date="2023" name="Plants (Basel)">
        <title>Bridging the Gap: Combining Genomics and Transcriptomics Approaches to Understand Stylosanthes scabra, an Orphan Legume from the Brazilian Caatinga.</title>
        <authorList>
            <person name="Ferreira-Neto J.R.C."/>
            <person name="da Silva M.D."/>
            <person name="Binneck E."/>
            <person name="de Melo N.F."/>
            <person name="da Silva R.H."/>
            <person name="de Melo A.L.T.M."/>
            <person name="Pandolfi V."/>
            <person name="Bustamante F.O."/>
            <person name="Brasileiro-Vidal A.C."/>
            <person name="Benko-Iseppon A.M."/>
        </authorList>
    </citation>
    <scope>NUCLEOTIDE SEQUENCE [LARGE SCALE GENOMIC DNA]</scope>
    <source>
        <tissue evidence="6">Leaves</tissue>
    </source>
</reference>
<evidence type="ECO:0000313" key="6">
    <source>
        <dbReference type="EMBL" id="MED6207178.1"/>
    </source>
</evidence>
<keyword evidence="7" id="KW-1185">Reference proteome</keyword>
<evidence type="ECO:0000256" key="3">
    <source>
        <dbReference type="SAM" id="MobiDB-lite"/>
    </source>
</evidence>
<feature type="domain" description="Clp ATPase C-terminal" evidence="5">
    <location>
        <begin position="452"/>
        <end position="521"/>
    </location>
</feature>
<evidence type="ECO:0000313" key="7">
    <source>
        <dbReference type="Proteomes" id="UP001341840"/>
    </source>
</evidence>
<dbReference type="InterPro" id="IPR003593">
    <property type="entry name" value="AAA+_ATPase"/>
</dbReference>
<dbReference type="Pfam" id="PF07724">
    <property type="entry name" value="AAA_2"/>
    <property type="match status" value="1"/>
</dbReference>
<keyword evidence="2" id="KW-0067">ATP-binding</keyword>
<dbReference type="SMART" id="SM01086">
    <property type="entry name" value="ClpB_D2-small"/>
    <property type="match status" value="1"/>
</dbReference>
<dbReference type="InterPro" id="IPR003959">
    <property type="entry name" value="ATPase_AAA_core"/>
</dbReference>
<dbReference type="Gene3D" id="3.40.50.300">
    <property type="entry name" value="P-loop containing nucleotide triphosphate hydrolases"/>
    <property type="match status" value="1"/>
</dbReference>
<dbReference type="InterPro" id="IPR004487">
    <property type="entry name" value="Clp_protease_ATP-bd_su_ClpX"/>
</dbReference>
<accession>A0ABU6YD57</accession>
<dbReference type="CDD" id="cd19497">
    <property type="entry name" value="RecA-like_ClpX"/>
    <property type="match status" value="1"/>
</dbReference>
<sequence length="551" mass="59888">MFSIARRIINNNGTTTISMRLIPRFLTLHRHRWISVSGGYKTLNHSTTKFCCVRHKSEGPGGGGDGGGGGRRWWSGNHDRYDHIRTEANCPRCSKPITVVFSNRPLSISAHAAPPGLYQALNLCPSCRTAFYFRPVKLSPLHGEFFEIGRVNAPPRPPVHDHDHHHHRALAASSSSSPDSAEKKKSDLPTPKQIFEALNRYVVGQEKAKKVLSVAVYNHYSRIHLASLNQSEDGDDVVDPEKSNVMLIGPTGSGKTLLAKTLARVVNVPFAIADATTLTQAGYVGEDVESILHRLLEEADFDVELAQRGIVYVDEVDKITTKAESRNIGRDVSGEGVQQALLKMLESTVVSVPGKGASRHHAGENILIDTKNILFICGGAFVNLEKTISERQQNSSIGFAAPVCANMRISGFIDARFTSSLLENVESGDLIAYGLIPEFVGRFPILAGLSALNEEQLFKVNLHFTDSALRLIAKKAMAKNTGARGLRALLENVLTEAMFEIPNNVDVDNVKAVLVDEEAIGSLEGPGCGAKILYSDDDGALEDQASAHVCT</sequence>
<proteinExistence type="predicted"/>
<evidence type="ECO:0000256" key="1">
    <source>
        <dbReference type="ARBA" id="ARBA00022741"/>
    </source>
</evidence>
<feature type="domain" description="AAA+ ATPase" evidence="4">
    <location>
        <begin position="241"/>
        <end position="398"/>
    </location>
</feature>
<dbReference type="InterPro" id="IPR019489">
    <property type="entry name" value="Clp_ATPase_C"/>
</dbReference>
<dbReference type="InterPro" id="IPR050052">
    <property type="entry name" value="ATP-dep_Clp_protease_ClpX"/>
</dbReference>
<dbReference type="PANTHER" id="PTHR48102">
    <property type="entry name" value="ATP-DEPENDENT CLP PROTEASE ATP-BINDING SUBUNIT CLPX-LIKE, MITOCHONDRIAL-RELATED"/>
    <property type="match status" value="1"/>
</dbReference>
<dbReference type="Pfam" id="PF10431">
    <property type="entry name" value="ClpB_D2-small"/>
    <property type="match status" value="1"/>
</dbReference>
<organism evidence="6 7">
    <name type="scientific">Stylosanthes scabra</name>
    <dbReference type="NCBI Taxonomy" id="79078"/>
    <lineage>
        <taxon>Eukaryota</taxon>
        <taxon>Viridiplantae</taxon>
        <taxon>Streptophyta</taxon>
        <taxon>Embryophyta</taxon>
        <taxon>Tracheophyta</taxon>
        <taxon>Spermatophyta</taxon>
        <taxon>Magnoliopsida</taxon>
        <taxon>eudicotyledons</taxon>
        <taxon>Gunneridae</taxon>
        <taxon>Pentapetalae</taxon>
        <taxon>rosids</taxon>
        <taxon>fabids</taxon>
        <taxon>Fabales</taxon>
        <taxon>Fabaceae</taxon>
        <taxon>Papilionoideae</taxon>
        <taxon>50 kb inversion clade</taxon>
        <taxon>dalbergioids sensu lato</taxon>
        <taxon>Dalbergieae</taxon>
        <taxon>Pterocarpus clade</taxon>
        <taxon>Stylosanthes</taxon>
    </lineage>
</organism>
<dbReference type="NCBIfam" id="NF003745">
    <property type="entry name" value="PRK05342.1"/>
    <property type="match status" value="1"/>
</dbReference>